<dbReference type="PATRIC" id="fig|1302649.3.peg.1228"/>
<dbReference type="EC" id="3.6.1.3" evidence="6"/>
<accession>A0A091C4W6</accession>
<proteinExistence type="inferred from homology"/>
<dbReference type="InterPro" id="IPR027417">
    <property type="entry name" value="P-loop_NTPase"/>
</dbReference>
<protein>
    <submittedName>
        <fullName evidence="6">ATP-binding component of an ABC superfamily amino acid transporter</fullName>
        <ecNumber evidence="6">3.6.1.3</ecNumber>
    </submittedName>
</protein>
<keyword evidence="5" id="KW-0472">Membrane</keyword>
<evidence type="ECO:0000313" key="6">
    <source>
        <dbReference type="EMBL" id="KFN91735.1"/>
    </source>
</evidence>
<dbReference type="Proteomes" id="UP000029380">
    <property type="component" value="Unassembled WGS sequence"/>
</dbReference>
<keyword evidence="6" id="KW-0547">Nucleotide-binding</keyword>
<dbReference type="InterPro" id="IPR050086">
    <property type="entry name" value="MetN_ABC_transporter-like"/>
</dbReference>
<evidence type="ECO:0000313" key="7">
    <source>
        <dbReference type="Proteomes" id="UP000029380"/>
    </source>
</evidence>
<reference evidence="6 7" key="1">
    <citation type="submission" date="2014-08" db="EMBL/GenBank/DDBJ databases">
        <title>Genome sequence of Tetragenococcus muriaticus.</title>
        <authorList>
            <person name="Chuea-nongthon C."/>
            <person name="Rodtong S."/>
            <person name="Yongsawatdigul J."/>
            <person name="Steele J.L."/>
            <person name="Liu X.-y."/>
            <person name="Speers J."/>
            <person name="Glasner J.D."/>
            <person name="Neeno-Eckwall E.C."/>
        </authorList>
    </citation>
    <scope>NUCLEOTIDE SEQUENCE [LARGE SCALE GENOMIC DNA]</scope>
    <source>
        <strain evidence="6 7">PMC-11-5</strain>
    </source>
</reference>
<evidence type="ECO:0000256" key="5">
    <source>
        <dbReference type="ARBA" id="ARBA00023136"/>
    </source>
</evidence>
<keyword evidence="3" id="KW-0813">Transport</keyword>
<dbReference type="Gene3D" id="3.40.50.300">
    <property type="entry name" value="P-loop containing nucleotide triphosphate hydrolases"/>
    <property type="match status" value="1"/>
</dbReference>
<evidence type="ECO:0000256" key="1">
    <source>
        <dbReference type="ARBA" id="ARBA00004202"/>
    </source>
</evidence>
<comment type="subcellular location">
    <subcellularLocation>
        <location evidence="1">Cell membrane</location>
        <topology evidence="1">Peripheral membrane protein</topology>
    </subcellularLocation>
</comment>
<name>A0A091C4W6_9ENTE</name>
<keyword evidence="6" id="KW-0067">ATP-binding</keyword>
<dbReference type="PANTHER" id="PTHR43166:SF9">
    <property type="entry name" value="GLUTAMATE_ASPARTATE IMPORT ATP-BINDING PROTEIN GLTL"/>
    <property type="match status" value="1"/>
</dbReference>
<evidence type="ECO:0000256" key="4">
    <source>
        <dbReference type="ARBA" id="ARBA00022475"/>
    </source>
</evidence>
<keyword evidence="4" id="KW-1003">Cell membrane</keyword>
<dbReference type="SUPFAM" id="SSF53795">
    <property type="entry name" value="PEP carboxykinase-like"/>
    <property type="match status" value="1"/>
</dbReference>
<evidence type="ECO:0000256" key="2">
    <source>
        <dbReference type="ARBA" id="ARBA00005417"/>
    </source>
</evidence>
<sequence length="64" mass="7262">MVFQHFNLFPHLSVLENITLAPLDVKGESKHEAEKRAEELLETVGLSDKKTSILKIFPVDKSNE</sequence>
<dbReference type="GO" id="GO:0005524">
    <property type="term" value="F:ATP binding"/>
    <property type="evidence" value="ECO:0007669"/>
    <property type="project" value="UniProtKB-KW"/>
</dbReference>
<dbReference type="GO" id="GO:0005886">
    <property type="term" value="C:plasma membrane"/>
    <property type="evidence" value="ECO:0007669"/>
    <property type="project" value="UniProtKB-SubCell"/>
</dbReference>
<comment type="caution">
    <text evidence="6">The sequence shown here is derived from an EMBL/GenBank/DDBJ whole genome shotgun (WGS) entry which is preliminary data.</text>
</comment>
<comment type="similarity">
    <text evidence="2">Belongs to the ABC transporter superfamily.</text>
</comment>
<dbReference type="PANTHER" id="PTHR43166">
    <property type="entry name" value="AMINO ACID IMPORT ATP-BINDING PROTEIN"/>
    <property type="match status" value="1"/>
</dbReference>
<evidence type="ECO:0000256" key="3">
    <source>
        <dbReference type="ARBA" id="ARBA00022448"/>
    </source>
</evidence>
<dbReference type="EMBL" id="JPVU01000132">
    <property type="protein sequence ID" value="KFN91735.1"/>
    <property type="molecule type" value="Genomic_DNA"/>
</dbReference>
<keyword evidence="6" id="KW-0378">Hydrolase</keyword>
<dbReference type="AlphaFoldDB" id="A0A091C4W6"/>
<organism evidence="6 7">
    <name type="scientific">Tetragenococcus muriaticus PMC-11-5</name>
    <dbReference type="NCBI Taxonomy" id="1302649"/>
    <lineage>
        <taxon>Bacteria</taxon>
        <taxon>Bacillati</taxon>
        <taxon>Bacillota</taxon>
        <taxon>Bacilli</taxon>
        <taxon>Lactobacillales</taxon>
        <taxon>Enterococcaceae</taxon>
        <taxon>Tetragenococcus</taxon>
    </lineage>
</organism>
<dbReference type="GO" id="GO:0016787">
    <property type="term" value="F:hydrolase activity"/>
    <property type="evidence" value="ECO:0007669"/>
    <property type="project" value="UniProtKB-KW"/>
</dbReference>
<gene>
    <name evidence="6" type="ORF">TMUPMC115_1226</name>
</gene>